<gene>
    <name evidence="1" type="ORF">G0U57_012935</name>
</gene>
<dbReference type="EMBL" id="JAHGAV010000034">
    <property type="protein sequence ID" value="KAG6936295.1"/>
    <property type="molecule type" value="Genomic_DNA"/>
</dbReference>
<name>A0A8T1T675_CHESE</name>
<reference evidence="1 2" key="1">
    <citation type="journal article" date="2020" name="G3 (Bethesda)">
        <title>Draft Genome of the Common Snapping Turtle, Chelydra serpentina, a Model for Phenotypic Plasticity in Reptiles.</title>
        <authorList>
            <person name="Das D."/>
            <person name="Singh S.K."/>
            <person name="Bierstedt J."/>
            <person name="Erickson A."/>
            <person name="Galli G.L.J."/>
            <person name="Crossley D.A. 2nd"/>
            <person name="Rhen T."/>
        </authorList>
    </citation>
    <scope>NUCLEOTIDE SEQUENCE [LARGE SCALE GENOMIC DNA]</scope>
    <source>
        <strain evidence="1">KW</strain>
    </source>
</reference>
<dbReference type="OrthoDB" id="8880235at2759"/>
<dbReference type="InterPro" id="IPR040261">
    <property type="entry name" value="FAM240"/>
</dbReference>
<evidence type="ECO:0000313" key="2">
    <source>
        <dbReference type="Proteomes" id="UP000765507"/>
    </source>
</evidence>
<sequence>DEGFMLPPLQIKSTEGWISLLPCGTVEARAAVSIFITGLCHTEDLLQEESISTKMNSQYVRFEVFGCETEELTDFWEKTIEKQTKHLQTEKERQQRSALPKLRTEWKERLEKRIQMMKTQNEEPAS</sequence>
<comment type="caution">
    <text evidence="1">The sequence shown here is derived from an EMBL/GenBank/DDBJ whole genome shotgun (WGS) entry which is preliminary data.</text>
</comment>
<protein>
    <submittedName>
        <fullName evidence="1">Uncharacterized protein</fullName>
    </submittedName>
</protein>
<proteinExistence type="predicted"/>
<keyword evidence="2" id="KW-1185">Reference proteome</keyword>
<dbReference type="PANTHER" id="PTHR40387:SF1">
    <property type="entry name" value="PROTEIN FAM240B"/>
    <property type="match status" value="1"/>
</dbReference>
<evidence type="ECO:0000313" key="1">
    <source>
        <dbReference type="EMBL" id="KAG6936295.1"/>
    </source>
</evidence>
<dbReference type="PANTHER" id="PTHR40387">
    <property type="entry name" value="PROTEIN FAM240B"/>
    <property type="match status" value="1"/>
</dbReference>
<dbReference type="Proteomes" id="UP000765507">
    <property type="component" value="Unassembled WGS sequence"/>
</dbReference>
<feature type="non-terminal residue" evidence="1">
    <location>
        <position position="1"/>
    </location>
</feature>
<dbReference type="AlphaFoldDB" id="A0A8T1T675"/>
<accession>A0A8T1T675</accession>
<organism evidence="1 2">
    <name type="scientific">Chelydra serpentina</name>
    <name type="common">Snapping turtle</name>
    <name type="synonym">Testudo serpentina</name>
    <dbReference type="NCBI Taxonomy" id="8475"/>
    <lineage>
        <taxon>Eukaryota</taxon>
        <taxon>Metazoa</taxon>
        <taxon>Chordata</taxon>
        <taxon>Craniata</taxon>
        <taxon>Vertebrata</taxon>
        <taxon>Euteleostomi</taxon>
        <taxon>Archelosauria</taxon>
        <taxon>Testudinata</taxon>
        <taxon>Testudines</taxon>
        <taxon>Cryptodira</taxon>
        <taxon>Durocryptodira</taxon>
        <taxon>Americhelydia</taxon>
        <taxon>Chelydroidea</taxon>
        <taxon>Chelydridae</taxon>
        <taxon>Chelydra</taxon>
    </lineage>
</organism>